<keyword evidence="2" id="KW-1185">Reference proteome</keyword>
<sequence>MIVLSAVHLDGVRVPSTSKRKIVLFLLYSDIVIRSYLLKYLNKCLFVYK</sequence>
<gene>
    <name evidence="1" type="ORF">NBO_360g0006</name>
</gene>
<dbReference type="HOGENOM" id="CLU_3143521_0_0_1"/>
<evidence type="ECO:0000313" key="1">
    <source>
        <dbReference type="EMBL" id="EOB12837.1"/>
    </source>
</evidence>
<name>R0KRJ8_NOSB1</name>
<protein>
    <submittedName>
        <fullName evidence="1">Uncharacterized protein</fullName>
    </submittedName>
</protein>
<evidence type="ECO:0000313" key="2">
    <source>
        <dbReference type="Proteomes" id="UP000016927"/>
    </source>
</evidence>
<accession>R0KRJ8</accession>
<dbReference type="VEuPathDB" id="MicrosporidiaDB:NBO_360g0006"/>
<dbReference type="Proteomes" id="UP000016927">
    <property type="component" value="Unassembled WGS sequence"/>
</dbReference>
<proteinExistence type="predicted"/>
<organism evidence="1 2">
    <name type="scientific">Nosema bombycis (strain CQ1 / CVCC 102059)</name>
    <name type="common">Microsporidian parasite</name>
    <name type="synonym">Pebrine of silkworm</name>
    <dbReference type="NCBI Taxonomy" id="578461"/>
    <lineage>
        <taxon>Eukaryota</taxon>
        <taxon>Fungi</taxon>
        <taxon>Fungi incertae sedis</taxon>
        <taxon>Microsporidia</taxon>
        <taxon>Nosematidae</taxon>
        <taxon>Nosema</taxon>
    </lineage>
</organism>
<dbReference type="AlphaFoldDB" id="R0KRJ8"/>
<dbReference type="EMBL" id="KB909268">
    <property type="protein sequence ID" value="EOB12837.1"/>
    <property type="molecule type" value="Genomic_DNA"/>
</dbReference>
<reference evidence="1 2" key="1">
    <citation type="journal article" date="2013" name="BMC Genomics">
        <title>Comparative genomics of parasitic silkworm microsporidia reveal an association between genome expansion and host adaptation.</title>
        <authorList>
            <person name="Pan G."/>
            <person name="Xu J."/>
            <person name="Li T."/>
            <person name="Xia Q."/>
            <person name="Liu S.L."/>
            <person name="Zhang G."/>
            <person name="Li S."/>
            <person name="Li C."/>
            <person name="Liu H."/>
            <person name="Yang L."/>
            <person name="Liu T."/>
            <person name="Zhang X."/>
            <person name="Wu Z."/>
            <person name="Fan W."/>
            <person name="Dang X."/>
            <person name="Xiang H."/>
            <person name="Tao M."/>
            <person name="Li Y."/>
            <person name="Hu J."/>
            <person name="Li Z."/>
            <person name="Lin L."/>
            <person name="Luo J."/>
            <person name="Geng L."/>
            <person name="Wang L."/>
            <person name="Long M."/>
            <person name="Wan Y."/>
            <person name="He N."/>
            <person name="Zhang Z."/>
            <person name="Lu C."/>
            <person name="Keeling P.J."/>
            <person name="Wang J."/>
            <person name="Xiang Z."/>
            <person name="Zhou Z."/>
        </authorList>
    </citation>
    <scope>NUCLEOTIDE SEQUENCE [LARGE SCALE GENOMIC DNA]</scope>
    <source>
        <strain evidence="2">CQ1 / CVCC 102059</strain>
    </source>
</reference>